<dbReference type="InterPro" id="IPR036322">
    <property type="entry name" value="WD40_repeat_dom_sf"/>
</dbReference>
<comment type="subcellular location">
    <subcellularLocation>
        <location evidence="1 5">Cell membrane</location>
        <topology evidence="1 5">Multi-pass membrane protein</topology>
    </subcellularLocation>
</comment>
<protein>
    <submittedName>
        <fullName evidence="7">Phosphate ABC transporter permease</fullName>
    </submittedName>
</protein>
<feature type="transmembrane region" description="Helical" evidence="5">
    <location>
        <begin position="21"/>
        <end position="47"/>
    </location>
</feature>
<keyword evidence="2 5" id="KW-0812">Transmembrane</keyword>
<comment type="caution">
    <text evidence="7">The sequence shown here is derived from an EMBL/GenBank/DDBJ whole genome shotgun (WGS) entry which is preliminary data.</text>
</comment>
<evidence type="ECO:0000259" key="6">
    <source>
        <dbReference type="PROSITE" id="PS50928"/>
    </source>
</evidence>
<evidence type="ECO:0000256" key="1">
    <source>
        <dbReference type="ARBA" id="ARBA00004651"/>
    </source>
</evidence>
<evidence type="ECO:0000256" key="5">
    <source>
        <dbReference type="RuleBase" id="RU363032"/>
    </source>
</evidence>
<dbReference type="GO" id="GO:0005886">
    <property type="term" value="C:plasma membrane"/>
    <property type="evidence" value="ECO:0007669"/>
    <property type="project" value="UniProtKB-SubCell"/>
</dbReference>
<accession>A0A432WQT6</accession>
<dbReference type="InterPro" id="IPR000515">
    <property type="entry name" value="MetI-like"/>
</dbReference>
<feature type="transmembrane region" description="Helical" evidence="5">
    <location>
        <begin position="615"/>
        <end position="639"/>
    </location>
</feature>
<dbReference type="EMBL" id="PIPP01000004">
    <property type="protein sequence ID" value="RUO36121.1"/>
    <property type="molecule type" value="Genomic_DNA"/>
</dbReference>
<evidence type="ECO:0000313" key="8">
    <source>
        <dbReference type="Proteomes" id="UP000286934"/>
    </source>
</evidence>
<dbReference type="PROSITE" id="PS50928">
    <property type="entry name" value="ABC_TM1"/>
    <property type="match status" value="1"/>
</dbReference>
<dbReference type="RefSeq" id="WP_126808127.1">
    <property type="nucleotide sequence ID" value="NZ_PIPP01000004.1"/>
</dbReference>
<dbReference type="OrthoDB" id="9785113at2"/>
<dbReference type="PANTHER" id="PTHR42727:SF1">
    <property type="entry name" value="PHOSPHATE TRANSPORT SYSTEM PERMEASE"/>
    <property type="match status" value="1"/>
</dbReference>
<proteinExistence type="inferred from homology"/>
<evidence type="ECO:0000256" key="4">
    <source>
        <dbReference type="ARBA" id="ARBA00023136"/>
    </source>
</evidence>
<comment type="similarity">
    <text evidence="5">Belongs to the binding-protein-dependent transport system permease family.</text>
</comment>
<feature type="transmembrane region" description="Helical" evidence="5">
    <location>
        <begin position="660"/>
        <end position="680"/>
    </location>
</feature>
<reference evidence="8" key="1">
    <citation type="journal article" date="2018" name="Front. Microbiol.">
        <title>Genome-Based Analysis Reveals the Taxonomy and Diversity of the Family Idiomarinaceae.</title>
        <authorList>
            <person name="Liu Y."/>
            <person name="Lai Q."/>
            <person name="Shao Z."/>
        </authorList>
    </citation>
    <scope>NUCLEOTIDE SEQUENCE [LARGE SCALE GENOMIC DNA]</scope>
    <source>
        <strain evidence="8">AIS</strain>
    </source>
</reference>
<evidence type="ECO:0000256" key="3">
    <source>
        <dbReference type="ARBA" id="ARBA00022989"/>
    </source>
</evidence>
<sequence length="764" mass="83772">MAMSKTSSQFSAGRTRLIKDRAARFGVTLGGGLVLIALLLIFFYLLYVVLPIFKPASIDEGERYAIPGGNAETIMLGMEARAEVGYRVTADGRFVFFHLRTLDNDRDADSAVKRNAGEILLETSVIHGTSPEVGLSAIARASQATGDYAVGYTNGSALVVRPEFQITYPNDIRSIEPSLTKPYGSEPMVVDSEGASIERLAFERDGESMMFAAVTEDKRLVVSRVTGRQNMMTRRFTWSSQRAEIPVRGEVGELLLTPNLRQLMVQVNGSGDQRVHIFNLQDMNNITESQIISTDGTRGAITSLALLAGESSLMIGHDSGYISQWFEVSGEGERQFQPIRSFNLGAAVVDIVPEQYRRSFYAVADTGEVGIFHTTSNRELFKGNPAGVSVEQAAVGPRANHLVAISDGELHVMTLHNEHPEVSWSGIWGQIWYENYDEPGYTWQSTSGSDNFEPKFSLVPISFGTIKAAFYAMLIAVPIGLAAAVYTAYFMTPALRKVVKPTIEIMEALPTVILGFLAGLWLAPLIENQLPGFVAFMLLLPISILLAAFLWHLLPNDIRNKVTDGRAAMLLIPVVLLIGWGSFAMSDTLELWFFDGDTRGYLTNTLGIDFDQRNALIVGIAMGFAVIPTIFSIAEDAVFSVPKHLSSGSLALGATEWQTLTRVILLTASPGIFSAVMMGLGRAVGETMIVLMATGNTPIMDWNIFEGMRTLSANIAVEMPESEVGSTHYRILFLAAFVLFVFTFAFNTVAEFVRQRLREKYSSL</sequence>
<dbReference type="Gene3D" id="2.130.10.10">
    <property type="entry name" value="YVTN repeat-like/Quinoprotein amine dehydrogenase"/>
    <property type="match status" value="1"/>
</dbReference>
<evidence type="ECO:0000313" key="7">
    <source>
        <dbReference type="EMBL" id="RUO36121.1"/>
    </source>
</evidence>
<feature type="transmembrane region" description="Helical" evidence="5">
    <location>
        <begin position="566"/>
        <end position="585"/>
    </location>
</feature>
<keyword evidence="5" id="KW-0813">Transport</keyword>
<dbReference type="GO" id="GO:0055085">
    <property type="term" value="P:transmembrane transport"/>
    <property type="evidence" value="ECO:0007669"/>
    <property type="project" value="InterPro"/>
</dbReference>
<name>A0A432WQT6_9GAMM</name>
<dbReference type="InterPro" id="IPR035906">
    <property type="entry name" value="MetI-like_sf"/>
</dbReference>
<feature type="domain" description="ABC transmembrane type-1" evidence="6">
    <location>
        <begin position="462"/>
        <end position="750"/>
    </location>
</feature>
<organism evidence="7 8">
    <name type="scientific">Aliidiomarina shirensis</name>
    <dbReference type="NCBI Taxonomy" id="1048642"/>
    <lineage>
        <taxon>Bacteria</taxon>
        <taxon>Pseudomonadati</taxon>
        <taxon>Pseudomonadota</taxon>
        <taxon>Gammaproteobacteria</taxon>
        <taxon>Alteromonadales</taxon>
        <taxon>Idiomarinaceae</taxon>
        <taxon>Aliidiomarina</taxon>
    </lineage>
</organism>
<dbReference type="Pfam" id="PF00528">
    <property type="entry name" value="BPD_transp_1"/>
    <property type="match status" value="1"/>
</dbReference>
<feature type="transmembrane region" description="Helical" evidence="5">
    <location>
        <begin position="503"/>
        <end position="526"/>
    </location>
</feature>
<dbReference type="PANTHER" id="PTHR42727">
    <property type="entry name" value="PHOSPHATE TRANSPORT SYSTEM PERMEASE PROTEIN"/>
    <property type="match status" value="1"/>
</dbReference>
<dbReference type="AlphaFoldDB" id="A0A432WQT6"/>
<dbReference type="InterPro" id="IPR015943">
    <property type="entry name" value="WD40/YVTN_repeat-like_dom_sf"/>
</dbReference>
<feature type="transmembrane region" description="Helical" evidence="5">
    <location>
        <begin position="468"/>
        <end position="491"/>
    </location>
</feature>
<keyword evidence="4 5" id="KW-0472">Membrane</keyword>
<dbReference type="SUPFAM" id="SSF161098">
    <property type="entry name" value="MetI-like"/>
    <property type="match status" value="2"/>
</dbReference>
<keyword evidence="3 5" id="KW-1133">Transmembrane helix</keyword>
<feature type="transmembrane region" description="Helical" evidence="5">
    <location>
        <begin position="729"/>
        <end position="750"/>
    </location>
</feature>
<dbReference type="CDD" id="cd06261">
    <property type="entry name" value="TM_PBP2"/>
    <property type="match status" value="1"/>
</dbReference>
<dbReference type="Gene3D" id="1.10.3720.10">
    <property type="entry name" value="MetI-like"/>
    <property type="match status" value="1"/>
</dbReference>
<dbReference type="Proteomes" id="UP000286934">
    <property type="component" value="Unassembled WGS sequence"/>
</dbReference>
<keyword evidence="8" id="KW-1185">Reference proteome</keyword>
<feature type="transmembrane region" description="Helical" evidence="5">
    <location>
        <begin position="532"/>
        <end position="554"/>
    </location>
</feature>
<dbReference type="SUPFAM" id="SSF50978">
    <property type="entry name" value="WD40 repeat-like"/>
    <property type="match status" value="1"/>
</dbReference>
<gene>
    <name evidence="7" type="ORF">CWE13_09630</name>
</gene>
<evidence type="ECO:0000256" key="2">
    <source>
        <dbReference type="ARBA" id="ARBA00022692"/>
    </source>
</evidence>